<reference evidence="2" key="1">
    <citation type="journal article" date="2020" name="G3 (Bethesda)">
        <title>High-Quality Assemblies for Three Invasive Social Wasps from the &lt;i&gt;Vespula&lt;/i&gt; Genus.</title>
        <authorList>
            <person name="Harrop T.W.R."/>
            <person name="Guhlin J."/>
            <person name="McLaughlin G.M."/>
            <person name="Permina E."/>
            <person name="Stockwell P."/>
            <person name="Gilligan J."/>
            <person name="Le Lec M.F."/>
            <person name="Gruber M.A.M."/>
            <person name="Quinn O."/>
            <person name="Lovegrove M."/>
            <person name="Duncan E.J."/>
            <person name="Remnant E.J."/>
            <person name="Van Eeckhoven J."/>
            <person name="Graham B."/>
            <person name="Knapp R.A."/>
            <person name="Langford K.W."/>
            <person name="Kronenberg Z."/>
            <person name="Press M.O."/>
            <person name="Eacker S.M."/>
            <person name="Wilson-Rankin E.E."/>
            <person name="Purcell J."/>
            <person name="Lester P.J."/>
            <person name="Dearden P.K."/>
        </authorList>
    </citation>
    <scope>NUCLEOTIDE SEQUENCE</scope>
    <source>
        <strain evidence="2">Marl-1</strain>
    </source>
</reference>
<sequence>MNGGGDGAAGDGGGGGGGDGGGGGGGGDWDERLRVHRLIRYRRVVNPRLTYFAAELYSTASLPFVLSREVVYTKFGT</sequence>
<feature type="region of interest" description="Disordered" evidence="1">
    <location>
        <begin position="1"/>
        <end position="27"/>
    </location>
</feature>
<dbReference type="AlphaFoldDB" id="A0A834J6A7"/>
<dbReference type="Proteomes" id="UP000614350">
    <property type="component" value="Unassembled WGS sequence"/>
</dbReference>
<organism evidence="2 3">
    <name type="scientific">Vespula vulgaris</name>
    <name type="common">Yellow jacket</name>
    <name type="synonym">Wasp</name>
    <dbReference type="NCBI Taxonomy" id="7454"/>
    <lineage>
        <taxon>Eukaryota</taxon>
        <taxon>Metazoa</taxon>
        <taxon>Ecdysozoa</taxon>
        <taxon>Arthropoda</taxon>
        <taxon>Hexapoda</taxon>
        <taxon>Insecta</taxon>
        <taxon>Pterygota</taxon>
        <taxon>Neoptera</taxon>
        <taxon>Endopterygota</taxon>
        <taxon>Hymenoptera</taxon>
        <taxon>Apocrita</taxon>
        <taxon>Aculeata</taxon>
        <taxon>Vespoidea</taxon>
        <taxon>Vespidae</taxon>
        <taxon>Vespinae</taxon>
        <taxon>Vespula</taxon>
    </lineage>
</organism>
<name>A0A834J6A7_VESVU</name>
<evidence type="ECO:0000256" key="1">
    <source>
        <dbReference type="SAM" id="MobiDB-lite"/>
    </source>
</evidence>
<gene>
    <name evidence="2" type="ORF">HZH66_013155</name>
</gene>
<keyword evidence="3" id="KW-1185">Reference proteome</keyword>
<protein>
    <submittedName>
        <fullName evidence="2">Uncharacterized protein</fullName>
    </submittedName>
</protein>
<dbReference type="EMBL" id="JACSEA010000018">
    <property type="protein sequence ID" value="KAF7382753.1"/>
    <property type="molecule type" value="Genomic_DNA"/>
</dbReference>
<evidence type="ECO:0000313" key="3">
    <source>
        <dbReference type="Proteomes" id="UP000614350"/>
    </source>
</evidence>
<accession>A0A834J6A7</accession>
<evidence type="ECO:0000313" key="2">
    <source>
        <dbReference type="EMBL" id="KAF7382753.1"/>
    </source>
</evidence>
<comment type="caution">
    <text evidence="2">The sequence shown here is derived from an EMBL/GenBank/DDBJ whole genome shotgun (WGS) entry which is preliminary data.</text>
</comment>
<proteinExistence type="predicted"/>